<dbReference type="Proteomes" id="UP000190831">
    <property type="component" value="Chromosome E"/>
</dbReference>
<evidence type="ECO:0000313" key="4">
    <source>
        <dbReference type="Proteomes" id="UP000190831"/>
    </source>
</evidence>
<feature type="region of interest" description="Disordered" evidence="1">
    <location>
        <begin position="97"/>
        <end position="122"/>
    </location>
</feature>
<name>A0A1G4MCJ3_LACFM</name>
<keyword evidence="4" id="KW-1185">Reference proteome</keyword>
<accession>A0A1G4MCJ3</accession>
<dbReference type="OrthoDB" id="4069585at2759"/>
<dbReference type="EMBL" id="LT598488">
    <property type="protein sequence ID" value="SCW01617.1"/>
    <property type="molecule type" value="Genomic_DNA"/>
</dbReference>
<reference evidence="4" key="1">
    <citation type="submission" date="2016-03" db="EMBL/GenBank/DDBJ databases">
        <authorList>
            <person name="Devillers H."/>
        </authorList>
    </citation>
    <scope>NUCLEOTIDE SEQUENCE [LARGE SCALE GENOMIC DNA]</scope>
</reference>
<evidence type="ECO:0000313" key="3">
    <source>
        <dbReference type="EMBL" id="SCW01617.1"/>
    </source>
</evidence>
<dbReference type="STRING" id="4955.A0A1G4MCJ3"/>
<feature type="domain" description="Rad61 Wapl" evidence="2">
    <location>
        <begin position="213"/>
        <end position="588"/>
    </location>
</feature>
<evidence type="ECO:0000259" key="2">
    <source>
        <dbReference type="Pfam" id="PF16997"/>
    </source>
</evidence>
<sequence>MKTYGKKGFQIRPINRLSTNLANFSDDEVETTDIGSEGTTEIESLEAKLALVTNKPESPVLKHKNEFEDNLNATSKSKNSKTFDFFSFLEDTPVPKRRKTHSFRKESAKSNEDSGDDYESNINSESFRSTIDGINELLSSIKSAEKSELVLTDKLQDEKDVEQYEAAGTYGSTRTILCREEDDSIQGSASENEEYRGKGEVELQMKEEDDGATHHFNQLKVMGESLKFQDELEFLMSDADKDIQSFISRLLTLSLDILNNDELRAYIIKYQHKDVWNWCFKVSDPHNAVLLYVQAIIATIIPLDDRQNLWYRLDIDDFILPLTSQKIVIENIEGTKFMQLNYRDLLAKTERRTGLYYALTLWPKCQDPDCELSEIQYSTLVNLLKDRTEWIDMLLEVVEVIIPNEFPMKLSKRCIDLFNILSQILEQLTENETLIKSLIKLTNNRTIIASLPTEQRIGLLKLSLSYIANSASVFESQSSSSDSGLAILHLGLALNLIVDLKDATLRIEYDVLQELKRKYHKILSRIANFNFGENMYLLVFAYVCKIANITLDSVANVDVYQKLHDFSNEVKMYNKSIYFGIRALLDTI</sequence>
<dbReference type="InterPro" id="IPR031550">
    <property type="entry name" value="Rad61_Wapl"/>
</dbReference>
<dbReference type="Gene3D" id="1.25.10.60">
    <property type="entry name" value="Rad61, Wapl domain"/>
    <property type="match status" value="1"/>
</dbReference>
<dbReference type="Pfam" id="PF16997">
    <property type="entry name" value="Wap1"/>
    <property type="match status" value="1"/>
</dbReference>
<dbReference type="AlphaFoldDB" id="A0A1G4MCJ3"/>
<evidence type="ECO:0000256" key="1">
    <source>
        <dbReference type="SAM" id="MobiDB-lite"/>
    </source>
</evidence>
<proteinExistence type="predicted"/>
<dbReference type="OMA" id="KHDANIT"/>
<organism evidence="3 4">
    <name type="scientific">Lachancea fermentati</name>
    <name type="common">Zygosaccharomyces fermentati</name>
    <dbReference type="NCBI Taxonomy" id="4955"/>
    <lineage>
        <taxon>Eukaryota</taxon>
        <taxon>Fungi</taxon>
        <taxon>Dikarya</taxon>
        <taxon>Ascomycota</taxon>
        <taxon>Saccharomycotina</taxon>
        <taxon>Saccharomycetes</taxon>
        <taxon>Saccharomycetales</taxon>
        <taxon>Saccharomycetaceae</taxon>
        <taxon>Lachancea</taxon>
    </lineage>
</organism>
<protein>
    <submittedName>
        <fullName evidence="3">LAFE_0E03598g1_1</fullName>
    </submittedName>
</protein>
<gene>
    <name evidence="3" type="ORF">LAFE_0E03598G</name>
</gene>
<feature type="compositionally biased region" description="Basic and acidic residues" evidence="1">
    <location>
        <begin position="103"/>
        <end position="112"/>
    </location>
</feature>
<dbReference type="InterPro" id="IPR038496">
    <property type="entry name" value="Rad61_Wapl_sf"/>
</dbReference>